<sequence>MNPPKKRRKRTTSWHAIGAQVANFRRYAGMTQPELARTLRISEDKMASIEQGRRPLQIALARSMDDLLETERALATAVEKVPEREKFPVFVQDLIDYEQEALTLYSYENQVVPGLLQTEEYAAAVFGCLFPPITPEEREDRVKARLNRHRIFEREPWPPMMSYLVEEVVLQRPIGGPHVLREQLRHLRRCAELPFLGLQIIPTQRETHAGLNGAMVLLETPDHDQLAYIEGQRVSFLVDDPDEVSVLQQKYGMLRSQALSPEESMGLLDDLAGET</sequence>
<dbReference type="Pfam" id="PF19054">
    <property type="entry name" value="DUF5753"/>
    <property type="match status" value="1"/>
</dbReference>
<dbReference type="RefSeq" id="WP_282511873.1">
    <property type="nucleotide sequence ID" value="NZ_JASCIR010000004.1"/>
</dbReference>
<dbReference type="SUPFAM" id="SSF47413">
    <property type="entry name" value="lambda repressor-like DNA-binding domains"/>
    <property type="match status" value="1"/>
</dbReference>
<dbReference type="InterPro" id="IPR010982">
    <property type="entry name" value="Lambda_DNA-bd_dom_sf"/>
</dbReference>
<dbReference type="InterPro" id="IPR001387">
    <property type="entry name" value="Cro/C1-type_HTH"/>
</dbReference>
<evidence type="ECO:0000259" key="1">
    <source>
        <dbReference type="Pfam" id="PF19054"/>
    </source>
</evidence>
<gene>
    <name evidence="2" type="ORF">QIS99_08045</name>
</gene>
<dbReference type="EMBL" id="JASCIR010000004">
    <property type="protein sequence ID" value="MDI3386168.1"/>
    <property type="molecule type" value="Genomic_DNA"/>
</dbReference>
<organism evidence="2 3">
    <name type="scientific">Streptomyces solicavernae</name>
    <dbReference type="NCBI Taxonomy" id="3043614"/>
    <lineage>
        <taxon>Bacteria</taxon>
        <taxon>Bacillati</taxon>
        <taxon>Actinomycetota</taxon>
        <taxon>Actinomycetes</taxon>
        <taxon>Kitasatosporales</taxon>
        <taxon>Streptomycetaceae</taxon>
        <taxon>Streptomyces</taxon>
    </lineage>
</organism>
<protein>
    <submittedName>
        <fullName evidence="2">Helix-turn-helix transcriptional regulator</fullName>
    </submittedName>
</protein>
<evidence type="ECO:0000313" key="3">
    <source>
        <dbReference type="Proteomes" id="UP001224661"/>
    </source>
</evidence>
<feature type="domain" description="DUF5753" evidence="1">
    <location>
        <begin position="92"/>
        <end position="269"/>
    </location>
</feature>
<name>A0ABT6RR08_9ACTN</name>
<comment type="caution">
    <text evidence="2">The sequence shown here is derived from an EMBL/GenBank/DDBJ whole genome shotgun (WGS) entry which is preliminary data.</text>
</comment>
<dbReference type="Pfam" id="PF13560">
    <property type="entry name" value="HTH_31"/>
    <property type="match status" value="1"/>
</dbReference>
<evidence type="ECO:0000313" key="2">
    <source>
        <dbReference type="EMBL" id="MDI3386168.1"/>
    </source>
</evidence>
<dbReference type="Proteomes" id="UP001224661">
    <property type="component" value="Unassembled WGS sequence"/>
</dbReference>
<dbReference type="Gene3D" id="1.10.260.40">
    <property type="entry name" value="lambda repressor-like DNA-binding domains"/>
    <property type="match status" value="1"/>
</dbReference>
<keyword evidence="3" id="KW-1185">Reference proteome</keyword>
<reference evidence="2 3" key="1">
    <citation type="submission" date="2023-05" db="EMBL/GenBank/DDBJ databases">
        <title>Draft genome sequence of Streptomyces sp. B-S-A8 isolated from a cave soil in Thailand.</title>
        <authorList>
            <person name="Chamroensaksri N."/>
            <person name="Muangham S."/>
        </authorList>
    </citation>
    <scope>NUCLEOTIDE SEQUENCE [LARGE SCALE GENOMIC DNA]</scope>
    <source>
        <strain evidence="2 3">B-S-A8</strain>
    </source>
</reference>
<dbReference type="InterPro" id="IPR043917">
    <property type="entry name" value="DUF5753"/>
</dbReference>
<accession>A0ABT6RR08</accession>
<dbReference type="CDD" id="cd00093">
    <property type="entry name" value="HTH_XRE"/>
    <property type="match status" value="1"/>
</dbReference>
<proteinExistence type="predicted"/>